<gene>
    <name evidence="4" type="ORF">KO481_42415</name>
</gene>
<sequence>MAQTDPKQVLEWVEKVAMFCAVEYGVPPIAGRILGWLMICDPAEQSADEIATAIGASRASLATNMRVLTDAGFIRRRTRPGERSNYYRMDDRAWETVVQRRIASLAEFRGITAEGMELAGGAGTPARRLQAAHDVYDWMTERLTAEPLPDTKEQGE</sequence>
<proteinExistence type="predicted"/>
<dbReference type="Gene3D" id="1.10.287.160">
    <property type="entry name" value="HR1 repeat"/>
    <property type="match status" value="1"/>
</dbReference>
<dbReference type="Proteomes" id="UP000733379">
    <property type="component" value="Unassembled WGS sequence"/>
</dbReference>
<evidence type="ECO:0000256" key="3">
    <source>
        <dbReference type="ARBA" id="ARBA00023163"/>
    </source>
</evidence>
<dbReference type="InterPro" id="IPR036388">
    <property type="entry name" value="WH-like_DNA-bd_sf"/>
</dbReference>
<dbReference type="InterPro" id="IPR052362">
    <property type="entry name" value="HTH-GbsR_regulator"/>
</dbReference>
<dbReference type="EMBL" id="JAHKNI010000032">
    <property type="protein sequence ID" value="MBU3068158.1"/>
    <property type="molecule type" value="Genomic_DNA"/>
</dbReference>
<dbReference type="RefSeq" id="WP_215924391.1">
    <property type="nucleotide sequence ID" value="NZ_JAHKNI010000032.1"/>
</dbReference>
<dbReference type="Gene3D" id="1.10.10.10">
    <property type="entry name" value="Winged helix-like DNA-binding domain superfamily/Winged helix DNA-binding domain"/>
    <property type="match status" value="1"/>
</dbReference>
<evidence type="ECO:0000256" key="2">
    <source>
        <dbReference type="ARBA" id="ARBA00023125"/>
    </source>
</evidence>
<evidence type="ECO:0000313" key="4">
    <source>
        <dbReference type="EMBL" id="MBU3068158.1"/>
    </source>
</evidence>
<reference evidence="4 5" key="1">
    <citation type="submission" date="2021-06" db="EMBL/GenBank/DDBJ databases">
        <title>Actinomycetes sequencing.</title>
        <authorList>
            <person name="Shan Q."/>
        </authorList>
    </citation>
    <scope>NUCLEOTIDE SEQUENCE [LARGE SCALE GENOMIC DNA]</scope>
    <source>
        <strain evidence="4 5">NEAU-G5</strain>
    </source>
</reference>
<keyword evidence="1" id="KW-0805">Transcription regulation</keyword>
<dbReference type="PANTHER" id="PTHR38465:SF2">
    <property type="entry name" value="HTH-TYPE TRANSCRIPTIONAL REGULATOR MMPR5"/>
    <property type="match status" value="1"/>
</dbReference>
<keyword evidence="3" id="KW-0804">Transcription</keyword>
<dbReference type="InterPro" id="IPR011991">
    <property type="entry name" value="ArsR-like_HTH"/>
</dbReference>
<evidence type="ECO:0000313" key="5">
    <source>
        <dbReference type="Proteomes" id="UP000733379"/>
    </source>
</evidence>
<protein>
    <submittedName>
        <fullName evidence="4">Helix-turn-helix domain-containing protein</fullName>
    </submittedName>
</protein>
<dbReference type="SUPFAM" id="SSF46785">
    <property type="entry name" value="Winged helix' DNA-binding domain"/>
    <property type="match status" value="1"/>
</dbReference>
<organism evidence="4 5">
    <name type="scientific">Nocardia albiluteola</name>
    <dbReference type="NCBI Taxonomy" id="2842303"/>
    <lineage>
        <taxon>Bacteria</taxon>
        <taxon>Bacillati</taxon>
        <taxon>Actinomycetota</taxon>
        <taxon>Actinomycetes</taxon>
        <taxon>Mycobacteriales</taxon>
        <taxon>Nocardiaceae</taxon>
        <taxon>Nocardia</taxon>
    </lineage>
</organism>
<evidence type="ECO:0000256" key="1">
    <source>
        <dbReference type="ARBA" id="ARBA00023015"/>
    </source>
</evidence>
<name>A0ABS6BFX8_9NOCA</name>
<comment type="caution">
    <text evidence="4">The sequence shown here is derived from an EMBL/GenBank/DDBJ whole genome shotgun (WGS) entry which is preliminary data.</text>
</comment>
<dbReference type="CDD" id="cd00090">
    <property type="entry name" value="HTH_ARSR"/>
    <property type="match status" value="1"/>
</dbReference>
<keyword evidence="5" id="KW-1185">Reference proteome</keyword>
<keyword evidence="2" id="KW-0238">DNA-binding</keyword>
<accession>A0ABS6BFX8</accession>
<dbReference type="PANTHER" id="PTHR38465">
    <property type="entry name" value="HTH-TYPE TRANSCRIPTIONAL REGULATOR MJ1563-RELATED"/>
    <property type="match status" value="1"/>
</dbReference>
<dbReference type="InterPro" id="IPR036390">
    <property type="entry name" value="WH_DNA-bd_sf"/>
</dbReference>